<dbReference type="Gene3D" id="1.10.238.10">
    <property type="entry name" value="EF-hand"/>
    <property type="match status" value="1"/>
</dbReference>
<feature type="compositionally biased region" description="Basic and acidic residues" evidence="1">
    <location>
        <begin position="399"/>
        <end position="413"/>
    </location>
</feature>
<proteinExistence type="predicted"/>
<reference evidence="3" key="1">
    <citation type="submission" date="2023-07" db="EMBL/GenBank/DDBJ databases">
        <authorList>
            <consortium name="AG Swart"/>
            <person name="Singh M."/>
            <person name="Singh A."/>
            <person name="Seah K."/>
            <person name="Emmerich C."/>
        </authorList>
    </citation>
    <scope>NUCLEOTIDE SEQUENCE</scope>
    <source>
        <strain evidence="3">DP1</strain>
    </source>
</reference>
<feature type="compositionally biased region" description="Basic and acidic residues" evidence="1">
    <location>
        <begin position="382"/>
        <end position="391"/>
    </location>
</feature>
<dbReference type="PROSITE" id="PS50222">
    <property type="entry name" value="EF_HAND_2"/>
    <property type="match status" value="1"/>
</dbReference>
<feature type="domain" description="EF-hand" evidence="2">
    <location>
        <begin position="151"/>
        <end position="186"/>
    </location>
</feature>
<evidence type="ECO:0000313" key="4">
    <source>
        <dbReference type="Proteomes" id="UP001295684"/>
    </source>
</evidence>
<dbReference type="AlphaFoldDB" id="A0AAD1XEC8"/>
<dbReference type="GO" id="GO:0005509">
    <property type="term" value="F:calcium ion binding"/>
    <property type="evidence" value="ECO:0007669"/>
    <property type="project" value="InterPro"/>
</dbReference>
<protein>
    <recommendedName>
        <fullName evidence="2">EF-hand domain-containing protein</fullName>
    </recommendedName>
</protein>
<dbReference type="InterPro" id="IPR002048">
    <property type="entry name" value="EF_hand_dom"/>
</dbReference>
<evidence type="ECO:0000256" key="1">
    <source>
        <dbReference type="SAM" id="MobiDB-lite"/>
    </source>
</evidence>
<evidence type="ECO:0000313" key="3">
    <source>
        <dbReference type="EMBL" id="CAI2367661.1"/>
    </source>
</evidence>
<gene>
    <name evidence="3" type="ORF">ECRASSUSDP1_LOCUS8949</name>
</gene>
<feature type="region of interest" description="Disordered" evidence="1">
    <location>
        <begin position="382"/>
        <end position="413"/>
    </location>
</feature>
<dbReference type="InterPro" id="IPR011992">
    <property type="entry name" value="EF-hand-dom_pair"/>
</dbReference>
<dbReference type="EMBL" id="CAMPGE010008776">
    <property type="protein sequence ID" value="CAI2367661.1"/>
    <property type="molecule type" value="Genomic_DNA"/>
</dbReference>
<name>A0AAD1XEC8_EUPCR</name>
<dbReference type="SUPFAM" id="SSF47473">
    <property type="entry name" value="EF-hand"/>
    <property type="match status" value="1"/>
</dbReference>
<dbReference type="Proteomes" id="UP001295684">
    <property type="component" value="Unassembled WGS sequence"/>
</dbReference>
<keyword evidence="4" id="KW-1185">Reference proteome</keyword>
<comment type="caution">
    <text evidence="3">The sequence shown here is derived from an EMBL/GenBank/DDBJ whole genome shotgun (WGS) entry which is preliminary data.</text>
</comment>
<evidence type="ECO:0000259" key="2">
    <source>
        <dbReference type="PROSITE" id="PS50222"/>
    </source>
</evidence>
<accession>A0AAD1XEC8</accession>
<organism evidence="3 4">
    <name type="scientific">Euplotes crassus</name>
    <dbReference type="NCBI Taxonomy" id="5936"/>
    <lineage>
        <taxon>Eukaryota</taxon>
        <taxon>Sar</taxon>
        <taxon>Alveolata</taxon>
        <taxon>Ciliophora</taxon>
        <taxon>Intramacronucleata</taxon>
        <taxon>Spirotrichea</taxon>
        <taxon>Hypotrichia</taxon>
        <taxon>Euplotida</taxon>
        <taxon>Euplotidae</taxon>
        <taxon>Moneuplotes</taxon>
    </lineage>
</organism>
<sequence length="486" mass="57323">MDTNSMASQSIRSNDKLRKSVINSRAKDIIKSPYNKVDIKGINLQPKIKKKSIEGFPPQKEIETFLKQLTSKKLSKLNKLINGTVDKNTLKKAMNQVFHPPPDEKLTDLLFQRFRPLKFKDEGREIDENGNEMVVLDLLIALALLSRVISKYNDKLRIIFNFCDEDGDHCMRPDEILLMIQRLQRIFCRECSQINLNSQLLLQSIADKKAETKFHYIIQVIRRKNDPNKMDDGDELITYSEFYEACKSKPNFYKEILPRTLNIEDVLLCKKTEEEYNISDLSYDDFVLFRYEMNTIFKKTHFRGKSDENLMAFGTSPLSRVGGMLIRDLPQNEKKKQLELYRPPGIVRKVQHLPGKDVETQFNQNIWNCIPQNKIYIRDPTKKKDGEEEKQQQVIQDNLSKEERKEEEKREEKKKNLKINVMMRQTQDIDDFYDLYDTDFPIEYNEMANGSQEDIADKENERDVKELIKKSEKRYKEVKNLFNNNS</sequence>